<organism evidence="1">
    <name type="scientific">freshwater metagenome</name>
    <dbReference type="NCBI Taxonomy" id="449393"/>
    <lineage>
        <taxon>unclassified sequences</taxon>
        <taxon>metagenomes</taxon>
        <taxon>ecological metagenomes</taxon>
    </lineage>
</organism>
<gene>
    <name evidence="1" type="ORF">UFOPK3417_01946</name>
</gene>
<accession>A0A6J7F0Z5</accession>
<name>A0A6J7F0Z5_9ZZZZ</name>
<reference evidence="1" key="1">
    <citation type="submission" date="2020-05" db="EMBL/GenBank/DDBJ databases">
        <authorList>
            <person name="Chiriac C."/>
            <person name="Salcher M."/>
            <person name="Ghai R."/>
            <person name="Kavagutti S V."/>
        </authorList>
    </citation>
    <scope>NUCLEOTIDE SEQUENCE</scope>
</reference>
<evidence type="ECO:0000313" key="1">
    <source>
        <dbReference type="EMBL" id="CAB4885979.1"/>
    </source>
</evidence>
<proteinExistence type="predicted"/>
<dbReference type="EMBL" id="CAFBLR010000267">
    <property type="protein sequence ID" value="CAB4885979.1"/>
    <property type="molecule type" value="Genomic_DNA"/>
</dbReference>
<sequence length="130" mass="13538">MGPSAGPATNESAFTYSGLDVYLWASSTRTMIAAAEPSDTPEQSKMPSCPAMIGLQAMVSLETSFLNCARELSAPLRWFFQAIRVSTSFSSAGSTPYLLAYAGARNEKLAGAVTVSAEPSSAGEATTSPE</sequence>
<protein>
    <submittedName>
        <fullName evidence="1">Unannotated protein</fullName>
    </submittedName>
</protein>
<dbReference type="AlphaFoldDB" id="A0A6J7F0Z5"/>